<dbReference type="OrthoDB" id="129742at2"/>
<dbReference type="RefSeq" id="WP_108025778.1">
    <property type="nucleotide sequence ID" value="NZ_QAYC01000004.1"/>
</dbReference>
<dbReference type="AlphaFoldDB" id="A0A8E3ARL8"/>
<sequence length="317" mass="36199">MPVFLLPDFIADLQEHNDAHFARRVLQKTIRHDGGFRPDTDDHPYEGIEDAWIRYVSRKRTAYRVIFLRKGENIYLFRAGEHSVEDNLTGPAAGAMEAAVAVDDGGPEVAAALAGMPARERPAAAPPPVNRFKRNIPNPQIHREIFSRRNLPHKDIWLVAPFVNGDLFAPTKPFGKLLLDQVEDGASVALITAPPKDKNIEWMETLAERKVGIFVYPRLHSKLYCFVFDENRRYERGLREGDQYSSLILVGSSNLTSMGMALGERQCNEELCYSVPENEIGFIEEYVAELMMQGYELPDVRRFLARGQWQKLENRKW</sequence>
<name>A0A8E3ARL8_9RHOB</name>
<dbReference type="Proteomes" id="UP000244037">
    <property type="component" value="Unassembled WGS sequence"/>
</dbReference>
<gene>
    <name evidence="1" type="ORF">C8N38_104225</name>
</gene>
<accession>A0A8E3ARL8</accession>
<dbReference type="Gene3D" id="3.30.870.10">
    <property type="entry name" value="Endonuclease Chain A"/>
    <property type="match status" value="1"/>
</dbReference>
<organism evidence="1 2">
    <name type="scientific">Rhodovulum kholense</name>
    <dbReference type="NCBI Taxonomy" id="453584"/>
    <lineage>
        <taxon>Bacteria</taxon>
        <taxon>Pseudomonadati</taxon>
        <taxon>Pseudomonadota</taxon>
        <taxon>Alphaproteobacteria</taxon>
        <taxon>Rhodobacterales</taxon>
        <taxon>Paracoccaceae</taxon>
        <taxon>Rhodovulum</taxon>
    </lineage>
</organism>
<keyword evidence="2" id="KW-1185">Reference proteome</keyword>
<reference evidence="1 2" key="1">
    <citation type="submission" date="2018-04" db="EMBL/GenBank/DDBJ databases">
        <title>Genomic Encyclopedia of Archaeal and Bacterial Type Strains, Phase II (KMG-II): from individual species to whole genera.</title>
        <authorList>
            <person name="Goeker M."/>
        </authorList>
    </citation>
    <scope>NUCLEOTIDE SEQUENCE [LARGE SCALE GENOMIC DNA]</scope>
    <source>
        <strain evidence="1 2">DSM 19783</strain>
    </source>
</reference>
<evidence type="ECO:0000313" key="1">
    <source>
        <dbReference type="EMBL" id="PTW50589.1"/>
    </source>
</evidence>
<evidence type="ECO:0000313" key="2">
    <source>
        <dbReference type="Proteomes" id="UP000244037"/>
    </source>
</evidence>
<comment type="caution">
    <text evidence="1">The sequence shown here is derived from an EMBL/GenBank/DDBJ whole genome shotgun (WGS) entry which is preliminary data.</text>
</comment>
<protein>
    <submittedName>
        <fullName evidence="1">Uncharacterized protein</fullName>
    </submittedName>
</protein>
<dbReference type="EMBL" id="QAYC01000004">
    <property type="protein sequence ID" value="PTW50589.1"/>
    <property type="molecule type" value="Genomic_DNA"/>
</dbReference>
<proteinExistence type="predicted"/>